<name>A0A6C0AP68_9ZZZZ</name>
<feature type="region of interest" description="Disordered" evidence="1">
    <location>
        <begin position="1"/>
        <end position="39"/>
    </location>
</feature>
<proteinExistence type="predicted"/>
<evidence type="ECO:0000313" key="2">
    <source>
        <dbReference type="EMBL" id="QHS81609.1"/>
    </source>
</evidence>
<dbReference type="EMBL" id="MN740758">
    <property type="protein sequence ID" value="QHS81609.1"/>
    <property type="molecule type" value="Genomic_DNA"/>
</dbReference>
<protein>
    <submittedName>
        <fullName evidence="2">Uncharacterized protein</fullName>
    </submittedName>
</protein>
<organism evidence="2">
    <name type="scientific">viral metagenome</name>
    <dbReference type="NCBI Taxonomy" id="1070528"/>
    <lineage>
        <taxon>unclassified sequences</taxon>
        <taxon>metagenomes</taxon>
        <taxon>organismal metagenomes</taxon>
    </lineage>
</organism>
<evidence type="ECO:0000256" key="1">
    <source>
        <dbReference type="SAM" id="MobiDB-lite"/>
    </source>
</evidence>
<sequence>MEAHYYAPYESDSSKSGSEASSQADSDSETELSEDELSFEDTAARRLDNDYRYALVKAGGPNFNTLNEQLAFTKDNIGSAYSNELVADQTLQPSEVNPIYKQPKKQILSSLFSFKSDDRDKMVYPFSTYFTIKTPRVYKNVTQIQLVQINIQIPSGAIPDVSSLEAKIIEVIGKKFDISDCSNCFSSQSQTSSSINSIGIAEFGRQNPIQPDQVLVHNIKARPGIYDPVTLIDELDKQANKTPPFTTVSYAEHRRLFMSTKTVDHLFNEPGRYYENKLTGNFFATNNKSDIISLYLPNLTLQNSSNPSEQETLVAYFFPVLREAFQTPFDSKFLDFGGETERVAARRVLYTFEGLGSAYYYHLCQLNRLYLTTLRRAYTFEYHPINDYEWDIEPGTNRIVARHANLHKSIQTDIAKRYAYDIQQENVKAGVTGQILQRQLQTEAVVTDLKHQVDLALVQMGVPYSLYSTSYLYTSTNLLSTTVLSALPTEQQSATDKHLFNLATGTTFAPQPGIPVGSGSYGWNSLQTIIGDLATHGDLAASTDYISSIIKTNTASVLTKAGDNAIPGFGGVPVQATDFPSLYSTFVNYQSTNTGLSQNITTASLAAKTATKNYVSNRYSTVFPSFLLNNDAVPTNAGTGGVTWYAGLHIYKPSSPFDYPGTTGSIQTTDALFNVGPFVSPLNDPQTSPCCRLIFNYLIGLYGCIPTNFYINSVYYKMGFGINNFISFYSTVGLSNALKNDNIYITINTEQTMNRMDVSRPQNITVTQETTGEYNTVLGKILTEGTGVQTSTQAIVQSPARFNPPLANMDHVTFQLLLDDLTPFNLVVPFEIPNSAWNGILQIDQEIGIIENNV</sequence>
<feature type="compositionally biased region" description="Acidic residues" evidence="1">
    <location>
        <begin position="26"/>
        <end position="39"/>
    </location>
</feature>
<dbReference type="AlphaFoldDB" id="A0A6C0AP68"/>
<accession>A0A6C0AP68</accession>
<reference evidence="2" key="1">
    <citation type="journal article" date="2020" name="Nature">
        <title>Giant virus diversity and host interactions through global metagenomics.</title>
        <authorList>
            <person name="Schulz F."/>
            <person name="Roux S."/>
            <person name="Paez-Espino D."/>
            <person name="Jungbluth S."/>
            <person name="Walsh D.A."/>
            <person name="Denef V.J."/>
            <person name="McMahon K.D."/>
            <person name="Konstantinidis K.T."/>
            <person name="Eloe-Fadrosh E.A."/>
            <person name="Kyrpides N.C."/>
            <person name="Woyke T."/>
        </authorList>
    </citation>
    <scope>NUCLEOTIDE SEQUENCE</scope>
    <source>
        <strain evidence="2">GVMAG-S-1101164-72</strain>
    </source>
</reference>
<feature type="compositionally biased region" description="Low complexity" evidence="1">
    <location>
        <begin position="10"/>
        <end position="25"/>
    </location>
</feature>